<evidence type="ECO:0000256" key="2">
    <source>
        <dbReference type="ARBA" id="ARBA00009409"/>
    </source>
</evidence>
<feature type="active site" description="Proton donor" evidence="15">
    <location>
        <position position="3"/>
    </location>
</feature>
<evidence type="ECO:0000256" key="12">
    <source>
        <dbReference type="ARBA" id="ARBA00023268"/>
    </source>
</evidence>
<keyword evidence="12 15" id="KW-0511">Multifunctional enzyme</keyword>
<comment type="catalytic activity">
    <reaction evidence="1 15">
        <text>Hydrolysis of DNA containing ring-opened 7-methylguanine residues, releasing 2,6-diamino-4-hydroxy-5-(N-methyl)formamidopyrimidine.</text>
        <dbReference type="EC" id="3.2.2.23"/>
    </reaction>
</comment>
<dbReference type="InterPro" id="IPR015886">
    <property type="entry name" value="H2TH_FPG"/>
</dbReference>
<dbReference type="PROSITE" id="PS01242">
    <property type="entry name" value="ZF_FPG_1"/>
    <property type="match status" value="1"/>
</dbReference>
<dbReference type="CDD" id="cd08966">
    <property type="entry name" value="EcFpg-like_N"/>
    <property type="match status" value="1"/>
</dbReference>
<dbReference type="FunFam" id="1.10.8.50:FF:000003">
    <property type="entry name" value="Formamidopyrimidine-DNA glycosylase"/>
    <property type="match status" value="1"/>
</dbReference>
<dbReference type="Proteomes" id="UP000620366">
    <property type="component" value="Unassembled WGS sequence"/>
</dbReference>
<comment type="function">
    <text evidence="15">Involved in base excision repair of DNA damaged by oxidation or by mutagenic agents. Acts as DNA glycosylase that recognizes and removes damaged bases. Has a preference for oxidized purines, such as 7,8-dihydro-8-oxoguanine (8-oxoG). Has AP (apurinic/apyrimidinic) lyase activity and introduces nicks in the DNA strand. Cleaves the DNA backbone by beta-delta elimination to generate a single-strand break at the site of the removed base with both 3'- and 5'-phosphates.</text>
</comment>
<evidence type="ECO:0000256" key="7">
    <source>
        <dbReference type="ARBA" id="ARBA00022801"/>
    </source>
</evidence>
<evidence type="ECO:0000256" key="1">
    <source>
        <dbReference type="ARBA" id="ARBA00001668"/>
    </source>
</evidence>
<keyword evidence="5 15" id="KW-0227">DNA damage</keyword>
<accession>A0A926HTL4</accession>
<dbReference type="SMART" id="SM01232">
    <property type="entry name" value="H2TH"/>
    <property type="match status" value="1"/>
</dbReference>
<dbReference type="GO" id="GO:0003690">
    <property type="term" value="F:double-stranded DNA binding"/>
    <property type="evidence" value="ECO:0007669"/>
    <property type="project" value="UniProtKB-ARBA"/>
</dbReference>
<dbReference type="NCBIfam" id="NF002211">
    <property type="entry name" value="PRK01103.1"/>
    <property type="match status" value="1"/>
</dbReference>
<dbReference type="PROSITE" id="PS51066">
    <property type="entry name" value="ZF_FPG_2"/>
    <property type="match status" value="1"/>
</dbReference>
<dbReference type="SUPFAM" id="SSF81624">
    <property type="entry name" value="N-terminal domain of MutM-like DNA repair proteins"/>
    <property type="match status" value="1"/>
</dbReference>
<dbReference type="GO" id="GO:0140078">
    <property type="term" value="F:class I DNA-(apurinic or apyrimidinic site) endonuclease activity"/>
    <property type="evidence" value="ECO:0007669"/>
    <property type="project" value="UniProtKB-EC"/>
</dbReference>
<dbReference type="Gene3D" id="1.10.8.50">
    <property type="match status" value="1"/>
</dbReference>
<proteinExistence type="inferred from homology"/>
<sequence length="276" mass="31355">MPELPEVETARRILEPQLKGKTIETVEVRNTQIIAHPQVEQFTAMLQGQTVTKISRRGKFLTIHFKSHDRLCLHLRMTGRLLVIPEEEPVQRHTHLIASLSDGNQIRYLDTRRFGRFWFLRSAEEDTYTGQSKLGMEPTDAALSADYLKSKLAHRKAAIKTMLLDQSVVAGIGNLYSDEILFDAGIHPRAQCDTLMAADWEQLARSIAKIIRWGIDADDITPQEYLQGEGREYRNAAHLRVYGRAGQPCVSCKTAIERVLIGGRNSCFCPRCQRKI</sequence>
<gene>
    <name evidence="15 18" type="primary">mutM</name>
    <name evidence="15" type="synonym">fpg</name>
    <name evidence="18" type="ORF">H8695_01790</name>
</gene>
<name>A0A926HTL4_9FIRM</name>
<dbReference type="InterPro" id="IPR012319">
    <property type="entry name" value="FPG_cat"/>
</dbReference>
<dbReference type="Pfam" id="PF06827">
    <property type="entry name" value="zf-FPG_IleRS"/>
    <property type="match status" value="1"/>
</dbReference>
<comment type="similarity">
    <text evidence="2 15">Belongs to the FPG family.</text>
</comment>
<evidence type="ECO:0000259" key="16">
    <source>
        <dbReference type="PROSITE" id="PS51066"/>
    </source>
</evidence>
<evidence type="ECO:0000256" key="13">
    <source>
        <dbReference type="ARBA" id="ARBA00023295"/>
    </source>
</evidence>
<keyword evidence="7 15" id="KW-0378">Hydrolase</keyword>
<feature type="domain" description="Formamidopyrimidine-DNA glycosylase catalytic" evidence="17">
    <location>
        <begin position="2"/>
        <end position="115"/>
    </location>
</feature>
<dbReference type="GO" id="GO:0003684">
    <property type="term" value="F:damaged DNA binding"/>
    <property type="evidence" value="ECO:0007669"/>
    <property type="project" value="InterPro"/>
</dbReference>
<evidence type="ECO:0000256" key="6">
    <source>
        <dbReference type="ARBA" id="ARBA00022771"/>
    </source>
</evidence>
<dbReference type="InterPro" id="IPR000214">
    <property type="entry name" value="Znf_DNA_glyclase/AP_lyase"/>
</dbReference>
<feature type="active site" description="Schiff-base intermediate with DNA" evidence="15">
    <location>
        <position position="2"/>
    </location>
</feature>
<dbReference type="SMART" id="SM00898">
    <property type="entry name" value="Fapy_DNA_glyco"/>
    <property type="match status" value="1"/>
</dbReference>
<comment type="subunit">
    <text evidence="3 15">Monomer.</text>
</comment>
<evidence type="ECO:0000256" key="8">
    <source>
        <dbReference type="ARBA" id="ARBA00022833"/>
    </source>
</evidence>
<evidence type="ECO:0000256" key="3">
    <source>
        <dbReference type="ARBA" id="ARBA00011245"/>
    </source>
</evidence>
<dbReference type="InterPro" id="IPR010663">
    <property type="entry name" value="Znf_FPG/IleRS"/>
</dbReference>
<dbReference type="Pfam" id="PF06831">
    <property type="entry name" value="H2TH"/>
    <property type="match status" value="1"/>
</dbReference>
<dbReference type="PANTHER" id="PTHR22993:SF9">
    <property type="entry name" value="FORMAMIDOPYRIMIDINE-DNA GLYCOSYLASE"/>
    <property type="match status" value="1"/>
</dbReference>
<dbReference type="HAMAP" id="MF_00103">
    <property type="entry name" value="Fapy_DNA_glycosyl"/>
    <property type="match status" value="1"/>
</dbReference>
<dbReference type="SUPFAM" id="SSF46946">
    <property type="entry name" value="S13-like H2TH domain"/>
    <property type="match status" value="1"/>
</dbReference>
<dbReference type="InterPro" id="IPR020629">
    <property type="entry name" value="FPG_Glyclase"/>
</dbReference>
<evidence type="ECO:0000256" key="4">
    <source>
        <dbReference type="ARBA" id="ARBA00022723"/>
    </source>
</evidence>
<evidence type="ECO:0000256" key="9">
    <source>
        <dbReference type="ARBA" id="ARBA00023125"/>
    </source>
</evidence>
<comment type="catalytic activity">
    <reaction evidence="14 15">
        <text>2'-deoxyribonucleotide-(2'-deoxyribose 5'-phosphate)-2'-deoxyribonucleotide-DNA = a 3'-end 2'-deoxyribonucleotide-(2,3-dehydro-2,3-deoxyribose 5'-phosphate)-DNA + a 5'-end 5'-phospho-2'-deoxyribonucleoside-DNA + H(+)</text>
        <dbReference type="Rhea" id="RHEA:66592"/>
        <dbReference type="Rhea" id="RHEA-COMP:13180"/>
        <dbReference type="Rhea" id="RHEA-COMP:16897"/>
        <dbReference type="Rhea" id="RHEA-COMP:17067"/>
        <dbReference type="ChEBI" id="CHEBI:15378"/>
        <dbReference type="ChEBI" id="CHEBI:136412"/>
        <dbReference type="ChEBI" id="CHEBI:157695"/>
        <dbReference type="ChEBI" id="CHEBI:167181"/>
        <dbReference type="EC" id="4.2.99.18"/>
    </reaction>
</comment>
<dbReference type="Pfam" id="PF01149">
    <property type="entry name" value="Fapy_DNA_glyco"/>
    <property type="match status" value="1"/>
</dbReference>
<dbReference type="RefSeq" id="WP_249299158.1">
    <property type="nucleotide sequence ID" value="NZ_JACRSP010000001.1"/>
</dbReference>
<dbReference type="GO" id="GO:0034039">
    <property type="term" value="F:8-oxo-7,8-dihydroguanine DNA N-glycosylase activity"/>
    <property type="evidence" value="ECO:0007669"/>
    <property type="project" value="TreeGrafter"/>
</dbReference>
<keyword evidence="9 15" id="KW-0238">DNA-binding</keyword>
<dbReference type="SUPFAM" id="SSF57716">
    <property type="entry name" value="Glucocorticoid receptor-like (DNA-binding domain)"/>
    <property type="match status" value="1"/>
</dbReference>
<evidence type="ECO:0000256" key="15">
    <source>
        <dbReference type="HAMAP-Rule" id="MF_00103"/>
    </source>
</evidence>
<keyword evidence="19" id="KW-1185">Reference proteome</keyword>
<organism evidence="18 19">
    <name type="scientific">Feifania hominis</name>
    <dbReference type="NCBI Taxonomy" id="2763660"/>
    <lineage>
        <taxon>Bacteria</taxon>
        <taxon>Bacillati</taxon>
        <taxon>Bacillota</taxon>
        <taxon>Clostridia</taxon>
        <taxon>Eubacteriales</taxon>
        <taxon>Feifaniaceae</taxon>
        <taxon>Feifania</taxon>
    </lineage>
</organism>
<dbReference type="AlphaFoldDB" id="A0A926HTL4"/>
<dbReference type="PROSITE" id="PS51068">
    <property type="entry name" value="FPG_CAT"/>
    <property type="match status" value="1"/>
</dbReference>
<evidence type="ECO:0000256" key="10">
    <source>
        <dbReference type="ARBA" id="ARBA00023204"/>
    </source>
</evidence>
<evidence type="ECO:0000256" key="11">
    <source>
        <dbReference type="ARBA" id="ARBA00023239"/>
    </source>
</evidence>
<evidence type="ECO:0000313" key="18">
    <source>
        <dbReference type="EMBL" id="MBC8535428.1"/>
    </source>
</evidence>
<keyword evidence="6 15" id="KW-0863">Zinc-finger</keyword>
<evidence type="ECO:0000259" key="17">
    <source>
        <dbReference type="PROSITE" id="PS51068"/>
    </source>
</evidence>
<dbReference type="EMBL" id="JACRSP010000001">
    <property type="protein sequence ID" value="MBC8535428.1"/>
    <property type="molecule type" value="Genomic_DNA"/>
</dbReference>
<feature type="binding site" evidence="15">
    <location>
        <position position="155"/>
    </location>
    <ligand>
        <name>DNA</name>
        <dbReference type="ChEBI" id="CHEBI:16991"/>
    </ligand>
</feature>
<dbReference type="InterPro" id="IPR010979">
    <property type="entry name" value="Ribosomal_uS13-like_H2TH"/>
</dbReference>
<feature type="domain" description="FPG-type" evidence="16">
    <location>
        <begin position="240"/>
        <end position="274"/>
    </location>
</feature>
<evidence type="ECO:0000256" key="5">
    <source>
        <dbReference type="ARBA" id="ARBA00022763"/>
    </source>
</evidence>
<dbReference type="NCBIfam" id="TIGR00577">
    <property type="entry name" value="fpg"/>
    <property type="match status" value="1"/>
</dbReference>
<keyword evidence="11 15" id="KW-0456">Lyase</keyword>
<reference evidence="18" key="1">
    <citation type="submission" date="2020-08" db="EMBL/GenBank/DDBJ databases">
        <title>Genome public.</title>
        <authorList>
            <person name="Liu C."/>
            <person name="Sun Q."/>
        </authorList>
    </citation>
    <scope>NUCLEOTIDE SEQUENCE</scope>
    <source>
        <strain evidence="18">BX7</strain>
    </source>
</reference>
<keyword evidence="4 15" id="KW-0479">Metal-binding</keyword>
<protein>
    <recommendedName>
        <fullName evidence="15">Formamidopyrimidine-DNA glycosylase</fullName>
        <shortName evidence="15">Fapy-DNA glycosylase</shortName>
        <ecNumber evidence="15">3.2.2.23</ecNumber>
    </recommendedName>
    <alternativeName>
        <fullName evidence="15">DNA-(apurinic or apyrimidinic site) lyase MutM</fullName>
        <shortName evidence="15">AP lyase MutM</shortName>
        <ecNumber evidence="15">4.2.99.18</ecNumber>
    </alternativeName>
</protein>
<dbReference type="Gene3D" id="3.20.190.10">
    <property type="entry name" value="MutM-like, N-terminal"/>
    <property type="match status" value="1"/>
</dbReference>
<keyword evidence="13 15" id="KW-0326">Glycosidase</keyword>
<dbReference type="InterPro" id="IPR035937">
    <property type="entry name" value="FPG_N"/>
</dbReference>
<feature type="binding site" evidence="15">
    <location>
        <position position="93"/>
    </location>
    <ligand>
        <name>DNA</name>
        <dbReference type="ChEBI" id="CHEBI:16991"/>
    </ligand>
</feature>
<evidence type="ECO:0000256" key="14">
    <source>
        <dbReference type="ARBA" id="ARBA00044632"/>
    </source>
</evidence>
<keyword evidence="8 15" id="KW-0862">Zinc</keyword>
<evidence type="ECO:0000313" key="19">
    <source>
        <dbReference type="Proteomes" id="UP000620366"/>
    </source>
</evidence>
<dbReference type="EC" id="3.2.2.23" evidence="15"/>
<dbReference type="GO" id="GO:0008270">
    <property type="term" value="F:zinc ion binding"/>
    <property type="evidence" value="ECO:0007669"/>
    <property type="project" value="UniProtKB-UniRule"/>
</dbReference>
<feature type="binding site" evidence="15">
    <location>
        <position position="112"/>
    </location>
    <ligand>
        <name>DNA</name>
        <dbReference type="ChEBI" id="CHEBI:16991"/>
    </ligand>
</feature>
<dbReference type="EC" id="4.2.99.18" evidence="15"/>
<feature type="active site" description="Proton donor; for delta-elimination activity" evidence="15">
    <location>
        <position position="264"/>
    </location>
</feature>
<comment type="caution">
    <text evidence="18">The sequence shown here is derived from an EMBL/GenBank/DDBJ whole genome shotgun (WGS) entry which is preliminary data.</text>
</comment>
<feature type="active site" description="Proton donor; for beta-elimination activity" evidence="15">
    <location>
        <position position="59"/>
    </location>
</feature>
<dbReference type="PANTHER" id="PTHR22993">
    <property type="entry name" value="FORMAMIDOPYRIMIDINE-DNA GLYCOSYLASE"/>
    <property type="match status" value="1"/>
</dbReference>
<comment type="cofactor">
    <cofactor evidence="15">
        <name>Zn(2+)</name>
        <dbReference type="ChEBI" id="CHEBI:29105"/>
    </cofactor>
    <text evidence="15">Binds 1 zinc ion per subunit.</text>
</comment>
<dbReference type="GO" id="GO:0006284">
    <property type="term" value="P:base-excision repair"/>
    <property type="evidence" value="ECO:0007669"/>
    <property type="project" value="InterPro"/>
</dbReference>
<dbReference type="InterPro" id="IPR015887">
    <property type="entry name" value="DNA_glyclase_Znf_dom_DNA_BS"/>
</dbReference>
<keyword evidence="10 15" id="KW-0234">DNA repair</keyword>